<dbReference type="InterPro" id="IPR041491">
    <property type="entry name" value="TRPM_SLOG"/>
</dbReference>
<sequence>ELTSASFGVDGSSNFFVVDANGDRRTFTPDDLNLDGISNAIARTAVDTTHDLARGDLVMIPPTATSSDLWRDYMAPTLGKVGTIVHVYDLFLDINVCGMGYLLRKKDVALVNRGRFDLLKEHFENHYPAYERDELHQAVIEDDFEKVTAIIRTAYKGDIRACEYILPTTIDDLQDKENKERYLHPHHDLFVLVEDSTLNKFGGEIEFRAILEKRISSEMLRLRIKGTLSNKQELSNPDATHCMLTSRLLPVGLT</sequence>
<reference evidence="2" key="2">
    <citation type="submission" date="2020-11" db="EMBL/GenBank/DDBJ databases">
        <authorList>
            <person name="McCartney M.A."/>
            <person name="Auch B."/>
            <person name="Kono T."/>
            <person name="Mallez S."/>
            <person name="Becker A."/>
            <person name="Gohl D.M."/>
            <person name="Silverstein K.A.T."/>
            <person name="Koren S."/>
            <person name="Bechman K.B."/>
            <person name="Herman A."/>
            <person name="Abrahante J.E."/>
            <person name="Garbe J."/>
        </authorList>
    </citation>
    <scope>NUCLEOTIDE SEQUENCE</scope>
    <source>
        <strain evidence="2">Duluth1</strain>
        <tissue evidence="2">Whole animal</tissue>
    </source>
</reference>
<dbReference type="Proteomes" id="UP000828390">
    <property type="component" value="Unassembled WGS sequence"/>
</dbReference>
<evidence type="ECO:0000313" key="2">
    <source>
        <dbReference type="EMBL" id="KAH3703747.1"/>
    </source>
</evidence>
<dbReference type="EMBL" id="JAIWYP010000015">
    <property type="protein sequence ID" value="KAH3703747.1"/>
    <property type="molecule type" value="Genomic_DNA"/>
</dbReference>
<keyword evidence="3" id="KW-1185">Reference proteome</keyword>
<proteinExistence type="predicted"/>
<name>A0A9D3YMW8_DREPO</name>
<evidence type="ECO:0000259" key="1">
    <source>
        <dbReference type="Pfam" id="PF18139"/>
    </source>
</evidence>
<reference evidence="2" key="1">
    <citation type="journal article" date="2019" name="bioRxiv">
        <title>The Genome of the Zebra Mussel, Dreissena polymorpha: A Resource for Invasive Species Research.</title>
        <authorList>
            <person name="McCartney M.A."/>
            <person name="Auch B."/>
            <person name="Kono T."/>
            <person name="Mallez S."/>
            <person name="Zhang Y."/>
            <person name="Obille A."/>
            <person name="Becker A."/>
            <person name="Abrahante J.E."/>
            <person name="Garbe J."/>
            <person name="Badalamenti J.P."/>
            <person name="Herman A."/>
            <person name="Mangelson H."/>
            <person name="Liachko I."/>
            <person name="Sullivan S."/>
            <person name="Sone E.D."/>
            <person name="Koren S."/>
            <person name="Silverstein K.A.T."/>
            <person name="Beckman K.B."/>
            <person name="Gohl D.M."/>
        </authorList>
    </citation>
    <scope>NUCLEOTIDE SEQUENCE</scope>
    <source>
        <strain evidence="2">Duluth1</strain>
        <tissue evidence="2">Whole animal</tissue>
    </source>
</reference>
<dbReference type="Pfam" id="PF18139">
    <property type="entry name" value="LSDAT_euk"/>
    <property type="match status" value="1"/>
</dbReference>
<feature type="non-terminal residue" evidence="2">
    <location>
        <position position="254"/>
    </location>
</feature>
<accession>A0A9D3YMW8</accession>
<organism evidence="2 3">
    <name type="scientific">Dreissena polymorpha</name>
    <name type="common">Zebra mussel</name>
    <name type="synonym">Mytilus polymorpha</name>
    <dbReference type="NCBI Taxonomy" id="45954"/>
    <lineage>
        <taxon>Eukaryota</taxon>
        <taxon>Metazoa</taxon>
        <taxon>Spiralia</taxon>
        <taxon>Lophotrochozoa</taxon>
        <taxon>Mollusca</taxon>
        <taxon>Bivalvia</taxon>
        <taxon>Autobranchia</taxon>
        <taxon>Heteroconchia</taxon>
        <taxon>Euheterodonta</taxon>
        <taxon>Imparidentia</taxon>
        <taxon>Neoheterodontei</taxon>
        <taxon>Myida</taxon>
        <taxon>Dreissenoidea</taxon>
        <taxon>Dreissenidae</taxon>
        <taxon>Dreissena</taxon>
    </lineage>
</organism>
<comment type="caution">
    <text evidence="2">The sequence shown here is derived from an EMBL/GenBank/DDBJ whole genome shotgun (WGS) entry which is preliminary data.</text>
</comment>
<feature type="domain" description="TRPM SLOG" evidence="1">
    <location>
        <begin position="173"/>
        <end position="220"/>
    </location>
</feature>
<dbReference type="AlphaFoldDB" id="A0A9D3YMW8"/>
<evidence type="ECO:0000313" key="3">
    <source>
        <dbReference type="Proteomes" id="UP000828390"/>
    </source>
</evidence>
<protein>
    <recommendedName>
        <fullName evidence="1">TRPM SLOG domain-containing protein</fullName>
    </recommendedName>
</protein>
<gene>
    <name evidence="2" type="ORF">DPMN_078792</name>
</gene>